<dbReference type="Pfam" id="PF13700">
    <property type="entry name" value="DUF4158"/>
    <property type="match status" value="1"/>
</dbReference>
<name>A0ABP5RUS1_9ACTN</name>
<accession>A0ABP5RUS1</accession>
<dbReference type="EMBL" id="BAAATR010000055">
    <property type="protein sequence ID" value="GAA2276563.1"/>
    <property type="molecule type" value="Genomic_DNA"/>
</dbReference>
<gene>
    <name evidence="2" type="ORF">GCM10010430_73080</name>
</gene>
<keyword evidence="3" id="KW-1185">Reference proteome</keyword>
<protein>
    <recommendedName>
        <fullName evidence="1">DUF4158 domain-containing protein</fullName>
    </recommendedName>
</protein>
<comment type="caution">
    <text evidence="2">The sequence shown here is derived from an EMBL/GenBank/DDBJ whole genome shotgun (WGS) entry which is preliminary data.</text>
</comment>
<sequence>MSVEYLSDDQVARYSRFAEEPSVQELEEFFRLDTAALEVAGTKRSPHNRLGWAVQWGTVRMLGTFLTTPAEVPTGVADFVAEQLGIEDPSCLKLYPERLPTQHEHAREIRALLKVCDFDGRELALREYIADRAPSTSTRR</sequence>
<evidence type="ECO:0000313" key="3">
    <source>
        <dbReference type="Proteomes" id="UP001500305"/>
    </source>
</evidence>
<evidence type="ECO:0000313" key="2">
    <source>
        <dbReference type="EMBL" id="GAA2276563.1"/>
    </source>
</evidence>
<dbReference type="InterPro" id="IPR025296">
    <property type="entry name" value="DUF4158"/>
</dbReference>
<evidence type="ECO:0000259" key="1">
    <source>
        <dbReference type="Pfam" id="PF13700"/>
    </source>
</evidence>
<reference evidence="3" key="1">
    <citation type="journal article" date="2019" name="Int. J. Syst. Evol. Microbiol.">
        <title>The Global Catalogue of Microorganisms (GCM) 10K type strain sequencing project: providing services to taxonomists for standard genome sequencing and annotation.</title>
        <authorList>
            <consortium name="The Broad Institute Genomics Platform"/>
            <consortium name="The Broad Institute Genome Sequencing Center for Infectious Disease"/>
            <person name="Wu L."/>
            <person name="Ma J."/>
        </authorList>
    </citation>
    <scope>NUCLEOTIDE SEQUENCE [LARGE SCALE GENOMIC DNA]</scope>
    <source>
        <strain evidence="3">JCM 7356</strain>
    </source>
</reference>
<dbReference type="Proteomes" id="UP001500305">
    <property type="component" value="Unassembled WGS sequence"/>
</dbReference>
<organism evidence="2 3">
    <name type="scientific">Kitasatospora cystarginea</name>
    <dbReference type="NCBI Taxonomy" id="58350"/>
    <lineage>
        <taxon>Bacteria</taxon>
        <taxon>Bacillati</taxon>
        <taxon>Actinomycetota</taxon>
        <taxon>Actinomycetes</taxon>
        <taxon>Kitasatosporales</taxon>
        <taxon>Streptomycetaceae</taxon>
        <taxon>Kitasatospora</taxon>
    </lineage>
</organism>
<feature type="domain" description="DUF4158" evidence="1">
    <location>
        <begin position="6"/>
        <end position="136"/>
    </location>
</feature>
<dbReference type="RefSeq" id="WP_344640882.1">
    <property type="nucleotide sequence ID" value="NZ_BAAATR010000055.1"/>
</dbReference>
<proteinExistence type="predicted"/>